<dbReference type="InterPro" id="IPR035919">
    <property type="entry name" value="EAL_sf"/>
</dbReference>
<keyword evidence="1" id="KW-0472">Membrane</keyword>
<dbReference type="PROSITE" id="PS50883">
    <property type="entry name" value="EAL"/>
    <property type="match status" value="1"/>
</dbReference>
<dbReference type="Gene3D" id="3.30.70.270">
    <property type="match status" value="1"/>
</dbReference>
<feature type="transmembrane region" description="Helical" evidence="1">
    <location>
        <begin position="180"/>
        <end position="199"/>
    </location>
</feature>
<dbReference type="GO" id="GO:0071111">
    <property type="term" value="F:cyclic-guanylate-specific phosphodiesterase activity"/>
    <property type="evidence" value="ECO:0007669"/>
    <property type="project" value="InterPro"/>
</dbReference>
<feature type="transmembrane region" description="Helical" evidence="1">
    <location>
        <begin position="110"/>
        <end position="128"/>
    </location>
</feature>
<keyword evidence="5" id="KW-1185">Reference proteome</keyword>
<dbReference type="NCBIfam" id="TIGR00254">
    <property type="entry name" value="GGDEF"/>
    <property type="match status" value="1"/>
</dbReference>
<dbReference type="Pfam" id="PF00990">
    <property type="entry name" value="GGDEF"/>
    <property type="match status" value="1"/>
</dbReference>
<dbReference type="PANTHER" id="PTHR33121:SF70">
    <property type="entry name" value="SIGNALING PROTEIN YKOW"/>
    <property type="match status" value="1"/>
</dbReference>
<dbReference type="CDD" id="cd01948">
    <property type="entry name" value="EAL"/>
    <property type="match status" value="1"/>
</dbReference>
<evidence type="ECO:0000313" key="5">
    <source>
        <dbReference type="Proteomes" id="UP000238650"/>
    </source>
</evidence>
<gene>
    <name evidence="4" type="ORF">B4915_02455</name>
</gene>
<dbReference type="SMART" id="SM00267">
    <property type="entry name" value="GGDEF"/>
    <property type="match status" value="1"/>
</dbReference>
<evidence type="ECO:0000256" key="1">
    <source>
        <dbReference type="SAM" id="Phobius"/>
    </source>
</evidence>
<keyword evidence="1" id="KW-1133">Transmembrane helix</keyword>
<dbReference type="Gene3D" id="3.20.20.450">
    <property type="entry name" value="EAL domain"/>
    <property type="match status" value="1"/>
</dbReference>
<dbReference type="EMBL" id="MWZD01000013">
    <property type="protein sequence ID" value="PRI11955.1"/>
    <property type="molecule type" value="Genomic_DNA"/>
</dbReference>
<dbReference type="RefSeq" id="WP_181158435.1">
    <property type="nucleotide sequence ID" value="NZ_MWZD01000013.1"/>
</dbReference>
<dbReference type="AlphaFoldDB" id="A0A2S9QQU6"/>
<dbReference type="InterPro" id="IPR001633">
    <property type="entry name" value="EAL_dom"/>
</dbReference>
<dbReference type="SUPFAM" id="SSF55073">
    <property type="entry name" value="Nucleotide cyclase"/>
    <property type="match status" value="1"/>
</dbReference>
<dbReference type="InterPro" id="IPR029787">
    <property type="entry name" value="Nucleotide_cyclase"/>
</dbReference>
<dbReference type="Pfam" id="PF00563">
    <property type="entry name" value="EAL"/>
    <property type="match status" value="1"/>
</dbReference>
<comment type="caution">
    <text evidence="4">The sequence shown here is derived from an EMBL/GenBank/DDBJ whole genome shotgun (WGS) entry which is preliminary data.</text>
</comment>
<dbReference type="PANTHER" id="PTHR33121">
    <property type="entry name" value="CYCLIC DI-GMP PHOSPHODIESTERASE PDEF"/>
    <property type="match status" value="1"/>
</dbReference>
<proteinExistence type="predicted"/>
<feature type="transmembrane region" description="Helical" evidence="1">
    <location>
        <begin position="140"/>
        <end position="160"/>
    </location>
</feature>
<dbReference type="PROSITE" id="PS50887">
    <property type="entry name" value="GGDEF"/>
    <property type="match status" value="1"/>
</dbReference>
<feature type="domain" description="EAL" evidence="2">
    <location>
        <begin position="518"/>
        <end position="769"/>
    </location>
</feature>
<reference evidence="4 5" key="1">
    <citation type="journal article" date="2017" name="New Microbes New Infect">
        <title>Genome sequence of 'Leucobacter massiliensis' sp. nov. isolated from human pharynx after travel to the 2014 Hajj.</title>
        <authorList>
            <person name="Leangapichart T."/>
            <person name="Gautret P."/>
            <person name="Nguyen T.T."/>
            <person name="Armstrong N."/>
            <person name="Rolain J.M."/>
        </authorList>
    </citation>
    <scope>NUCLEOTIDE SEQUENCE [LARGE SCALE GENOMIC DNA]</scope>
    <source>
        <strain evidence="4 5">122RC15</strain>
    </source>
</reference>
<evidence type="ECO:0000259" key="3">
    <source>
        <dbReference type="PROSITE" id="PS50887"/>
    </source>
</evidence>
<evidence type="ECO:0000259" key="2">
    <source>
        <dbReference type="PROSITE" id="PS50883"/>
    </source>
</evidence>
<feature type="transmembrane region" description="Helical" evidence="1">
    <location>
        <begin position="39"/>
        <end position="59"/>
    </location>
</feature>
<name>A0A2S9QQU6_9MICO</name>
<sequence length="775" mass="83336">MFTGMDVAKRGRLVAVPLSVVALGAVGYGAYRLAGTASASWTLVLAMVVSVIICSPFQLRIGRSSEAPRIGVAVALLAANPAPHEPFLGACIWTVGLLISQLFTRRGPVAAFRETGIGALSAFAFVAVQTGLQGAGAWPALGYLGAAVASSLVALGLEALQHYANPEEERGFGPSEISAVRLGLATLVIAGVATAMHHIDADLVPWLEGDAQASRPAVLLVLTASVFYVIAQRRRYAGNQQRLTELVDAAVALPRASGEQLAAELRRRAKAIVAAREVTLRAEPPAADDIGASVRLDAHDSRYLVASAKVGGAPFSREDEHALGVLAHVASEASRSQDEVDLLERRANTDPLTGLPNYGAFERALVEANEFRAYHPGIALLFLDIDNFKELNDTHGHRAGDELLRVIGDRLQGSVGSGDFVSRVGGDEFVVILTGLVSQDQAKATADRLLERVVRPLAIEGRDIRPQLSAGLAYSSHRELDARTLVEDADRTMLQAKRLRREGPGGEPLGVTVSSHRSTRTNDIVARAIRENRLGLAFQPIVNIEQGQIWAFEALVRYIDPELGPISPPSLVARAKGLGLMNELTRQVIDKALDAAEEFRRLEPSIGCMTVNLELGQISDDELGAFIRDSVAAHPDISLCVELNERSLRGATDELRRDAELMQRSGVIIALDDYGSDDSPVGALVHFPMNILKIDKSLISNLDDIRQREVIRALQGFGDSLNHTVVVEGIENQAMADVLVELGVRSAQGYFFGRPASFAHTMERIQKWSTRASIS</sequence>
<dbReference type="InterPro" id="IPR000160">
    <property type="entry name" value="GGDEF_dom"/>
</dbReference>
<dbReference type="SUPFAM" id="SSF141868">
    <property type="entry name" value="EAL domain-like"/>
    <property type="match status" value="1"/>
</dbReference>
<dbReference type="SMART" id="SM00052">
    <property type="entry name" value="EAL"/>
    <property type="match status" value="1"/>
</dbReference>
<protein>
    <recommendedName>
        <fullName evidence="6">GGDEF-domain containing protein</fullName>
    </recommendedName>
</protein>
<evidence type="ECO:0008006" key="6">
    <source>
        <dbReference type="Google" id="ProtNLM"/>
    </source>
</evidence>
<feature type="transmembrane region" description="Helical" evidence="1">
    <location>
        <begin position="211"/>
        <end position="231"/>
    </location>
</feature>
<evidence type="ECO:0000313" key="4">
    <source>
        <dbReference type="EMBL" id="PRI11955.1"/>
    </source>
</evidence>
<organism evidence="4 5">
    <name type="scientific">Leucobacter massiliensis</name>
    <dbReference type="NCBI Taxonomy" id="1686285"/>
    <lineage>
        <taxon>Bacteria</taxon>
        <taxon>Bacillati</taxon>
        <taxon>Actinomycetota</taxon>
        <taxon>Actinomycetes</taxon>
        <taxon>Micrococcales</taxon>
        <taxon>Microbacteriaceae</taxon>
        <taxon>Leucobacter</taxon>
    </lineage>
</organism>
<dbReference type="Proteomes" id="UP000238650">
    <property type="component" value="Unassembled WGS sequence"/>
</dbReference>
<feature type="domain" description="GGDEF" evidence="3">
    <location>
        <begin position="376"/>
        <end position="514"/>
    </location>
</feature>
<keyword evidence="1" id="KW-0812">Transmembrane</keyword>
<dbReference type="InterPro" id="IPR050706">
    <property type="entry name" value="Cyclic-di-GMP_PDE-like"/>
</dbReference>
<dbReference type="CDD" id="cd01949">
    <property type="entry name" value="GGDEF"/>
    <property type="match status" value="1"/>
</dbReference>
<accession>A0A2S9QQU6</accession>
<dbReference type="InterPro" id="IPR043128">
    <property type="entry name" value="Rev_trsase/Diguanyl_cyclase"/>
</dbReference>